<dbReference type="InterPro" id="IPR039471">
    <property type="entry name" value="CXorf65-like"/>
</dbReference>
<sequence>MLFVTFSLETRNAHNLRNTAEMFITVLYGESEETLFNINCKVQLLLESIKHLCHYENEGEIELADEGGQVKNLQENQQRYASELLGERETCVLLAVTRSPDSSDIIFTPLLNDDTVVNAKFLAKLGNWGESKDSSRKLKTKKSNRKGTVVISTSPEVTGKQSTSIRKRSVRS</sequence>
<evidence type="ECO:0000313" key="3">
    <source>
        <dbReference type="Proteomes" id="UP001176940"/>
    </source>
</evidence>
<dbReference type="EMBL" id="CAUEEQ010015529">
    <property type="protein sequence ID" value="CAJ0939373.1"/>
    <property type="molecule type" value="Genomic_DNA"/>
</dbReference>
<name>A0ABN9LDI7_9NEOB</name>
<comment type="caution">
    <text evidence="2">The sequence shown here is derived from an EMBL/GenBank/DDBJ whole genome shotgun (WGS) entry which is preliminary data.</text>
</comment>
<proteinExistence type="predicted"/>
<reference evidence="2" key="1">
    <citation type="submission" date="2023-07" db="EMBL/GenBank/DDBJ databases">
        <authorList>
            <person name="Stuckert A."/>
        </authorList>
    </citation>
    <scope>NUCLEOTIDE SEQUENCE</scope>
</reference>
<feature type="region of interest" description="Disordered" evidence="1">
    <location>
        <begin position="133"/>
        <end position="172"/>
    </location>
</feature>
<dbReference type="PANTHER" id="PTHR33887:SF5">
    <property type="entry name" value="PB1 DOMAIN-CONTAINING PROTEIN"/>
    <property type="match status" value="1"/>
</dbReference>
<dbReference type="Proteomes" id="UP001176940">
    <property type="component" value="Unassembled WGS sequence"/>
</dbReference>
<gene>
    <name evidence="2" type="ORF">RIMI_LOCUS7997004</name>
</gene>
<feature type="compositionally biased region" description="Polar residues" evidence="1">
    <location>
        <begin position="150"/>
        <end position="164"/>
    </location>
</feature>
<protein>
    <submittedName>
        <fullName evidence="2">Uncharacterized protein</fullName>
    </submittedName>
</protein>
<keyword evidence="3" id="KW-1185">Reference proteome</keyword>
<accession>A0ABN9LDI7</accession>
<organism evidence="2 3">
    <name type="scientific">Ranitomeya imitator</name>
    <name type="common">mimic poison frog</name>
    <dbReference type="NCBI Taxonomy" id="111125"/>
    <lineage>
        <taxon>Eukaryota</taxon>
        <taxon>Metazoa</taxon>
        <taxon>Chordata</taxon>
        <taxon>Craniata</taxon>
        <taxon>Vertebrata</taxon>
        <taxon>Euteleostomi</taxon>
        <taxon>Amphibia</taxon>
        <taxon>Batrachia</taxon>
        <taxon>Anura</taxon>
        <taxon>Neobatrachia</taxon>
        <taxon>Hyloidea</taxon>
        <taxon>Dendrobatidae</taxon>
        <taxon>Dendrobatinae</taxon>
        <taxon>Ranitomeya</taxon>
    </lineage>
</organism>
<evidence type="ECO:0000313" key="2">
    <source>
        <dbReference type="EMBL" id="CAJ0939373.1"/>
    </source>
</evidence>
<dbReference type="PANTHER" id="PTHR33887">
    <property type="entry name" value="PB1 DOMAIN-CONTAINING PROTEIN"/>
    <property type="match status" value="1"/>
</dbReference>
<dbReference type="Pfam" id="PF15874">
    <property type="entry name" value="Il2rg"/>
    <property type="match status" value="1"/>
</dbReference>
<evidence type="ECO:0000256" key="1">
    <source>
        <dbReference type="SAM" id="MobiDB-lite"/>
    </source>
</evidence>